<feature type="compositionally biased region" description="Low complexity" evidence="1">
    <location>
        <begin position="519"/>
        <end position="539"/>
    </location>
</feature>
<dbReference type="EMBL" id="MNAD01000628">
    <property type="protein sequence ID" value="OJT11518.1"/>
    <property type="molecule type" value="Genomic_DNA"/>
</dbReference>
<proteinExistence type="predicted"/>
<dbReference type="OrthoDB" id="2732771at2759"/>
<feature type="region of interest" description="Disordered" evidence="1">
    <location>
        <begin position="1"/>
        <end position="43"/>
    </location>
</feature>
<feature type="region of interest" description="Disordered" evidence="1">
    <location>
        <begin position="513"/>
        <end position="553"/>
    </location>
</feature>
<feature type="region of interest" description="Disordered" evidence="1">
    <location>
        <begin position="373"/>
        <end position="473"/>
    </location>
</feature>
<accession>A0A1M2VVC3</accession>
<protein>
    <submittedName>
        <fullName evidence="2">Uncharacterized protein</fullName>
    </submittedName>
</protein>
<evidence type="ECO:0000313" key="3">
    <source>
        <dbReference type="Proteomes" id="UP000184267"/>
    </source>
</evidence>
<gene>
    <name evidence="2" type="ORF">TRAPUB_11936</name>
</gene>
<dbReference type="AlphaFoldDB" id="A0A1M2VVC3"/>
<evidence type="ECO:0000313" key="2">
    <source>
        <dbReference type="EMBL" id="OJT11518.1"/>
    </source>
</evidence>
<evidence type="ECO:0000256" key="1">
    <source>
        <dbReference type="SAM" id="MobiDB-lite"/>
    </source>
</evidence>
<reference evidence="2 3" key="1">
    <citation type="submission" date="2016-10" db="EMBL/GenBank/DDBJ databases">
        <title>Genome sequence of the basidiomycete white-rot fungus Trametes pubescens.</title>
        <authorList>
            <person name="Makela M.R."/>
            <person name="Granchi Z."/>
            <person name="Peng M."/>
            <person name="De Vries R.P."/>
            <person name="Grigoriev I."/>
            <person name="Riley R."/>
            <person name="Hilden K."/>
        </authorList>
    </citation>
    <scope>NUCLEOTIDE SEQUENCE [LARGE SCALE GENOMIC DNA]</scope>
    <source>
        <strain evidence="2 3">FBCC735</strain>
    </source>
</reference>
<name>A0A1M2VVC3_TRAPU</name>
<dbReference type="OMA" id="SKINTHV"/>
<feature type="compositionally biased region" description="Basic and acidic residues" evidence="1">
    <location>
        <begin position="22"/>
        <end position="32"/>
    </location>
</feature>
<sequence length="771" mass="83648">MSDAVRKFKATLPRLPRKGKGRGKDTANKTADDASCDIDSPDKVDNRQWATGRKLAYVTSYLEAWREANELENVSDFYDNVTVRWIAMWGWNLPAETDAPPDVEDPSAAAMEAIFKTTEESQVTEEAQRRREYFWQLRGRLARWFRYHGRKSLKHNKSDPVAKVISSFANMSAKPPKRHSRIQFYQRTYYDTRIKASVDAEFNRLCKEAVASNRDAPQHVAVSNAVAARLYAAESAPFKAQMLKDLEADFQQRLAKHKLLTGQNKVPSTAMEYHDELEASGHWLNAFAEHVSRRTGMNVTILLAGPIGENGGEIGVRCVNAGKSNTLVPKVWPEFDEPTFNLVSKSMVGFAHACFTPEECQARALPSAALAQASNATSPSPAASPAPAPQSSSVPSPAASPAPAPHSSGVPSPAASPAPAPRSLSVPATAGAPASVSSEPPNTSTPTAPETAQYGYPRGAPARGNSRHGSMPPASFDIEEILFESLDVRSLSAPPIESAAFARPPEQVNTVEASADNLPSSSRPSPSDVPSPEVVTSPETELRPPLVGATTSPSLSLPPAARLSVHLAPSPAASSAPCLARPSAIDASDCPEDMQRLVRYLRGDGGWGLCWHDLVATYVAIERRRAFKAQGRLPKATESRPSEVAVWMKHARPLVDFQIANVGTFAGQWLLWWQANQPATRRKGLSRNVVGIDWSQLAVTGPSGLLLFLITSAWWGAAVQEADTYHQQAWLDAVEDMAFVFKHVLHSLECGSSQGAQTIRSDFLCPMQLGD</sequence>
<keyword evidence="3" id="KW-1185">Reference proteome</keyword>
<feature type="compositionally biased region" description="Polar residues" evidence="1">
    <location>
        <begin position="435"/>
        <end position="450"/>
    </location>
</feature>
<comment type="caution">
    <text evidence="2">The sequence shown here is derived from an EMBL/GenBank/DDBJ whole genome shotgun (WGS) entry which is preliminary data.</text>
</comment>
<dbReference type="Proteomes" id="UP000184267">
    <property type="component" value="Unassembled WGS sequence"/>
</dbReference>
<organism evidence="2 3">
    <name type="scientific">Trametes pubescens</name>
    <name type="common">White-rot fungus</name>
    <dbReference type="NCBI Taxonomy" id="154538"/>
    <lineage>
        <taxon>Eukaryota</taxon>
        <taxon>Fungi</taxon>
        <taxon>Dikarya</taxon>
        <taxon>Basidiomycota</taxon>
        <taxon>Agaricomycotina</taxon>
        <taxon>Agaricomycetes</taxon>
        <taxon>Polyporales</taxon>
        <taxon>Polyporaceae</taxon>
        <taxon>Trametes</taxon>
    </lineage>
</organism>